<comment type="pathway">
    <text evidence="2 6">One-carbon metabolism; tetrahydrofolate interconversion.</text>
</comment>
<comment type="similarity">
    <text evidence="6">Belongs to the methylenetetrahydrofolate reductase family.</text>
</comment>
<evidence type="ECO:0000256" key="5">
    <source>
        <dbReference type="ARBA" id="ARBA00023002"/>
    </source>
</evidence>
<dbReference type="RefSeq" id="WP_183350337.1">
    <property type="nucleotide sequence ID" value="NZ_JACHEO010000008.1"/>
</dbReference>
<dbReference type="Gene3D" id="3.20.20.220">
    <property type="match status" value="1"/>
</dbReference>
<keyword evidence="5 6" id="KW-0560">Oxidoreductase</keyword>
<gene>
    <name evidence="7" type="ORF">HNQ81_001743</name>
</gene>
<keyword evidence="3 6" id="KW-0285">Flavoprotein</keyword>
<evidence type="ECO:0000256" key="1">
    <source>
        <dbReference type="ARBA" id="ARBA00001974"/>
    </source>
</evidence>
<evidence type="ECO:0000256" key="4">
    <source>
        <dbReference type="ARBA" id="ARBA00022827"/>
    </source>
</evidence>
<protein>
    <recommendedName>
        <fullName evidence="6">Methylenetetrahydrofolate reductase</fullName>
    </recommendedName>
</protein>
<dbReference type="GO" id="GO:0006555">
    <property type="term" value="P:methionine metabolic process"/>
    <property type="evidence" value="ECO:0007669"/>
    <property type="project" value="InterPro"/>
</dbReference>
<dbReference type="GO" id="GO:0035999">
    <property type="term" value="P:tetrahydrofolate interconversion"/>
    <property type="evidence" value="ECO:0007669"/>
    <property type="project" value="UniProtKB-UniPathway"/>
</dbReference>
<evidence type="ECO:0000256" key="3">
    <source>
        <dbReference type="ARBA" id="ARBA00022630"/>
    </source>
</evidence>
<comment type="caution">
    <text evidence="7">The sequence shown here is derived from an EMBL/GenBank/DDBJ whole genome shotgun (WGS) entry which is preliminary data.</text>
</comment>
<comment type="cofactor">
    <cofactor evidence="1 6">
        <name>FAD</name>
        <dbReference type="ChEBI" id="CHEBI:57692"/>
    </cofactor>
</comment>
<dbReference type="AlphaFoldDB" id="A0A840UQE9"/>
<dbReference type="InterPro" id="IPR029041">
    <property type="entry name" value="FAD-linked_oxidoreductase-like"/>
</dbReference>
<keyword evidence="4 6" id="KW-0274">FAD</keyword>
<sequence length="295" mass="32139">MEAAHRSDTGRKSDKPYYLAAEIDPPKGTNLQGFVESALSLRGRVDSIRVTDSEHAIMRMSPLAPCLALKEKGIEPVMVVNGRDRNRISFQGDLLGASALGITDIVIREGHDPAEGDQPVARTSGDLDLRTMLKCASSLNAGHDLGGEKLDGAASLRIGVSLELSDDASRNRDQIDLIRRMQEFGVSSVCLGPTYDINIIEQFLPVAEETGINLYLSVMLLKSVTMIRYLNNLKGVPSIPQEYLKKMMDAPVKQDAGLTIGADFIREIAPIANGIVILAIGWKDRLPDFLDLLGR</sequence>
<evidence type="ECO:0000313" key="8">
    <source>
        <dbReference type="Proteomes" id="UP000539642"/>
    </source>
</evidence>
<name>A0A840UQE9_9BACT</name>
<dbReference type="Pfam" id="PF02219">
    <property type="entry name" value="MTHFR"/>
    <property type="match status" value="1"/>
</dbReference>
<organism evidence="7 8">
    <name type="scientific">Desulfoprunum benzoelyticum</name>
    <dbReference type="NCBI Taxonomy" id="1506996"/>
    <lineage>
        <taxon>Bacteria</taxon>
        <taxon>Pseudomonadati</taxon>
        <taxon>Thermodesulfobacteriota</taxon>
        <taxon>Desulfobulbia</taxon>
        <taxon>Desulfobulbales</taxon>
        <taxon>Desulfobulbaceae</taxon>
        <taxon>Desulfoprunum</taxon>
    </lineage>
</organism>
<keyword evidence="8" id="KW-1185">Reference proteome</keyword>
<dbReference type="SUPFAM" id="SSF51730">
    <property type="entry name" value="FAD-linked oxidoreductase"/>
    <property type="match status" value="1"/>
</dbReference>
<accession>A0A840UQE9</accession>
<dbReference type="Proteomes" id="UP000539642">
    <property type="component" value="Unassembled WGS sequence"/>
</dbReference>
<proteinExistence type="inferred from homology"/>
<evidence type="ECO:0000256" key="6">
    <source>
        <dbReference type="RuleBase" id="RU003862"/>
    </source>
</evidence>
<evidence type="ECO:0000313" key="7">
    <source>
        <dbReference type="EMBL" id="MBB5348012.1"/>
    </source>
</evidence>
<dbReference type="UniPathway" id="UPA00193"/>
<dbReference type="InterPro" id="IPR003171">
    <property type="entry name" value="Mehydrof_redctse-like"/>
</dbReference>
<dbReference type="GO" id="GO:0004489">
    <property type="term" value="F:methylenetetrahydrofolate reductase [NAD(P)H] activity"/>
    <property type="evidence" value="ECO:0007669"/>
    <property type="project" value="InterPro"/>
</dbReference>
<evidence type="ECO:0000256" key="2">
    <source>
        <dbReference type="ARBA" id="ARBA00004777"/>
    </source>
</evidence>
<reference evidence="7 8" key="1">
    <citation type="submission" date="2020-08" db="EMBL/GenBank/DDBJ databases">
        <title>Genomic Encyclopedia of Type Strains, Phase IV (KMG-IV): sequencing the most valuable type-strain genomes for metagenomic binning, comparative biology and taxonomic classification.</title>
        <authorList>
            <person name="Goeker M."/>
        </authorList>
    </citation>
    <scope>NUCLEOTIDE SEQUENCE [LARGE SCALE GENOMIC DNA]</scope>
    <source>
        <strain evidence="7 8">DSM 28570</strain>
    </source>
</reference>
<dbReference type="EMBL" id="JACHEO010000008">
    <property type="protein sequence ID" value="MBB5348012.1"/>
    <property type="molecule type" value="Genomic_DNA"/>
</dbReference>